<keyword evidence="4" id="KW-1185">Reference proteome</keyword>
<evidence type="ECO:0000256" key="2">
    <source>
        <dbReference type="SAM" id="Phobius"/>
    </source>
</evidence>
<keyword evidence="2" id="KW-1133">Transmembrane helix</keyword>
<gene>
    <name evidence="3" type="ordered locus">Bcav_1131</name>
</gene>
<dbReference type="RefSeq" id="WP_015881631.1">
    <property type="nucleotide sequence ID" value="NC_012669.1"/>
</dbReference>
<keyword evidence="2" id="KW-0472">Membrane</keyword>
<dbReference type="KEGG" id="bcv:Bcav_1131"/>
<proteinExistence type="predicted"/>
<dbReference type="Proteomes" id="UP000007962">
    <property type="component" value="Chromosome"/>
</dbReference>
<name>C5C0Y7_BEUC1</name>
<evidence type="ECO:0000256" key="1">
    <source>
        <dbReference type="SAM" id="MobiDB-lite"/>
    </source>
</evidence>
<keyword evidence="2" id="KW-0812">Transmembrane</keyword>
<dbReference type="STRING" id="471853.Bcav_1131"/>
<dbReference type="HOGENOM" id="CLU_068874_0_0_11"/>
<accession>C5C0Y7</accession>
<dbReference type="OrthoDB" id="5171895at2"/>
<organism evidence="3 4">
    <name type="scientific">Beutenbergia cavernae (strain ATCC BAA-8 / DSM 12333 / CCUG 43141 / JCM 11478 / NBRC 16432 / NCIMB 13614 / HKI 0122)</name>
    <dbReference type="NCBI Taxonomy" id="471853"/>
    <lineage>
        <taxon>Bacteria</taxon>
        <taxon>Bacillati</taxon>
        <taxon>Actinomycetota</taxon>
        <taxon>Actinomycetes</taxon>
        <taxon>Micrococcales</taxon>
        <taxon>Beutenbergiaceae</taxon>
        <taxon>Beutenbergia</taxon>
    </lineage>
</organism>
<dbReference type="AlphaFoldDB" id="C5C0Y7"/>
<feature type="transmembrane region" description="Helical" evidence="2">
    <location>
        <begin position="14"/>
        <end position="39"/>
    </location>
</feature>
<evidence type="ECO:0000313" key="3">
    <source>
        <dbReference type="EMBL" id="ACQ79391.1"/>
    </source>
</evidence>
<evidence type="ECO:0000313" key="4">
    <source>
        <dbReference type="Proteomes" id="UP000007962"/>
    </source>
</evidence>
<reference evidence="3 4" key="1">
    <citation type="journal article" date="2009" name="Stand. Genomic Sci.">
        <title>Complete genome sequence of Beutenbergia cavernae type strain (HKI 0122).</title>
        <authorList>
            <person name="Land M."/>
            <person name="Pukall R."/>
            <person name="Abt B."/>
            <person name="Goker M."/>
            <person name="Rohde M."/>
            <person name="Glavina Del Rio T."/>
            <person name="Tice H."/>
            <person name="Copeland A."/>
            <person name="Cheng J.F."/>
            <person name="Lucas S."/>
            <person name="Chen F."/>
            <person name="Nolan M."/>
            <person name="Bruce D."/>
            <person name="Goodwin L."/>
            <person name="Pitluck S."/>
            <person name="Ivanova N."/>
            <person name="Mavromatis K."/>
            <person name="Ovchinnikova G."/>
            <person name="Pati A."/>
            <person name="Chen A."/>
            <person name="Palaniappan K."/>
            <person name="Hauser L."/>
            <person name="Chang Y.J."/>
            <person name="Jefferies C.C."/>
            <person name="Saunders E."/>
            <person name="Brettin T."/>
            <person name="Detter J.C."/>
            <person name="Han C."/>
            <person name="Chain P."/>
            <person name="Bristow J."/>
            <person name="Eisen J.A."/>
            <person name="Markowitz V."/>
            <person name="Hugenholtz P."/>
            <person name="Kyrpides N.C."/>
            <person name="Klenk H.P."/>
            <person name="Lapidus A."/>
        </authorList>
    </citation>
    <scope>NUCLEOTIDE SEQUENCE [LARGE SCALE GENOMIC DNA]</scope>
    <source>
        <strain evidence="4">ATCC BAA-8 / DSM 12333 / NBRC 16432</strain>
    </source>
</reference>
<dbReference type="eggNOG" id="COG0739">
    <property type="taxonomic scope" value="Bacteria"/>
</dbReference>
<dbReference type="EMBL" id="CP001618">
    <property type="protein sequence ID" value="ACQ79391.1"/>
    <property type="molecule type" value="Genomic_DNA"/>
</dbReference>
<sequence>MAARSRRRRSVPRALIVTGVLLAIGVAAVVGVVALLRALEDAPPLVARCVADVEGERHPLDPDQAANAALFAAIGTHRGLPARATTIAVATAIQESRLRNIDYGDRDSLGLFQQRPSQGWGTPEQVMDPVYATNAFFDVLVTVEGWEGLPVTDAAQRVQRSAFPEAYAQHEQVGRSFASALTGYSPAALTCVLGDHDGTPDAVAGAVSDRLVRDFVAVEANAEGSGADAVVVVDAASLGAEPARHAWGVAHWAVATAAETGAGRVAVDGREWDRSRGADAGWEPLADGEAGPPDGEVWIAP</sequence>
<protein>
    <submittedName>
        <fullName evidence="3">Uncharacterized protein</fullName>
    </submittedName>
</protein>
<feature type="region of interest" description="Disordered" evidence="1">
    <location>
        <begin position="275"/>
        <end position="301"/>
    </location>
</feature>